<proteinExistence type="predicted"/>
<dbReference type="EMBL" id="JAXIOK010000010">
    <property type="protein sequence ID" value="KAK4760267.1"/>
    <property type="molecule type" value="Genomic_DNA"/>
</dbReference>
<organism evidence="2 3">
    <name type="scientific">Trapa incisa</name>
    <dbReference type="NCBI Taxonomy" id="236973"/>
    <lineage>
        <taxon>Eukaryota</taxon>
        <taxon>Viridiplantae</taxon>
        <taxon>Streptophyta</taxon>
        <taxon>Embryophyta</taxon>
        <taxon>Tracheophyta</taxon>
        <taxon>Spermatophyta</taxon>
        <taxon>Magnoliopsida</taxon>
        <taxon>eudicotyledons</taxon>
        <taxon>Gunneridae</taxon>
        <taxon>Pentapetalae</taxon>
        <taxon>rosids</taxon>
        <taxon>malvids</taxon>
        <taxon>Myrtales</taxon>
        <taxon>Lythraceae</taxon>
        <taxon>Trapa</taxon>
    </lineage>
</organism>
<feature type="transmembrane region" description="Helical" evidence="1">
    <location>
        <begin position="99"/>
        <end position="123"/>
    </location>
</feature>
<reference evidence="2 3" key="1">
    <citation type="journal article" date="2023" name="Hortic Res">
        <title>Pangenome of water caltrop reveals structural variations and asymmetric subgenome divergence after allopolyploidization.</title>
        <authorList>
            <person name="Zhang X."/>
            <person name="Chen Y."/>
            <person name="Wang L."/>
            <person name="Yuan Y."/>
            <person name="Fang M."/>
            <person name="Shi L."/>
            <person name="Lu R."/>
            <person name="Comes H.P."/>
            <person name="Ma Y."/>
            <person name="Chen Y."/>
            <person name="Huang G."/>
            <person name="Zhou Y."/>
            <person name="Zheng Z."/>
            <person name="Qiu Y."/>
        </authorList>
    </citation>
    <scope>NUCLEOTIDE SEQUENCE [LARGE SCALE GENOMIC DNA]</scope>
    <source>
        <tissue evidence="2">Roots</tissue>
    </source>
</reference>
<protein>
    <recommendedName>
        <fullName evidence="4">Transmembrane protein</fullName>
    </recommendedName>
</protein>
<sequence>MVSFVLMLFGSVNFAIGLILAPRGVSRIVSNLALAIACYYLAEEKEVHPWASSEMSADWAPVFIAAVLFILLSPGMLFQLPARTRVMEFGNMATSGIAILVHAFLFFCIITILIVAIGIHIHVSLPSIQTDKLKELGRLE</sequence>
<dbReference type="InterPro" id="IPR021775">
    <property type="entry name" value="DUF3339"/>
</dbReference>
<dbReference type="Pfam" id="PF11820">
    <property type="entry name" value="DUF3339"/>
    <property type="match status" value="1"/>
</dbReference>
<keyword evidence="3" id="KW-1185">Reference proteome</keyword>
<keyword evidence="1" id="KW-1133">Transmembrane helix</keyword>
<evidence type="ECO:0008006" key="4">
    <source>
        <dbReference type="Google" id="ProtNLM"/>
    </source>
</evidence>
<gene>
    <name evidence="2" type="ORF">SAY87_005160</name>
</gene>
<dbReference type="AlphaFoldDB" id="A0AAN7KAB5"/>
<accession>A0AAN7KAB5</accession>
<dbReference type="Proteomes" id="UP001345219">
    <property type="component" value="Chromosome 5"/>
</dbReference>
<evidence type="ECO:0000313" key="2">
    <source>
        <dbReference type="EMBL" id="KAK4760267.1"/>
    </source>
</evidence>
<comment type="caution">
    <text evidence="2">The sequence shown here is derived from an EMBL/GenBank/DDBJ whole genome shotgun (WGS) entry which is preliminary data.</text>
</comment>
<dbReference type="PANTHER" id="PTHR33128:SF47">
    <property type="entry name" value="GPI-ANCHORED-LIKE PROTEIN (DUF 3339)"/>
    <property type="match status" value="1"/>
</dbReference>
<feature type="transmembrane region" description="Helical" evidence="1">
    <location>
        <begin position="59"/>
        <end position="78"/>
    </location>
</feature>
<evidence type="ECO:0000313" key="3">
    <source>
        <dbReference type="Proteomes" id="UP001345219"/>
    </source>
</evidence>
<dbReference type="PANTHER" id="PTHR33128">
    <property type="entry name" value="OS05G0103400 PROTEIN"/>
    <property type="match status" value="1"/>
</dbReference>
<name>A0AAN7KAB5_9MYRT</name>
<keyword evidence="1" id="KW-0472">Membrane</keyword>
<keyword evidence="1" id="KW-0812">Transmembrane</keyword>
<evidence type="ECO:0000256" key="1">
    <source>
        <dbReference type="SAM" id="Phobius"/>
    </source>
</evidence>